<dbReference type="Proteomes" id="UP001356427">
    <property type="component" value="Unassembled WGS sequence"/>
</dbReference>
<dbReference type="EMBL" id="JAGTTL010000029">
    <property type="protein sequence ID" value="KAK6298962.1"/>
    <property type="molecule type" value="Genomic_DNA"/>
</dbReference>
<dbReference type="Pfam" id="PF00096">
    <property type="entry name" value="zf-C2H2"/>
    <property type="match status" value="4"/>
</dbReference>
<organism evidence="9 10">
    <name type="scientific">Coregonus suidteri</name>
    <dbReference type="NCBI Taxonomy" id="861788"/>
    <lineage>
        <taxon>Eukaryota</taxon>
        <taxon>Metazoa</taxon>
        <taxon>Chordata</taxon>
        <taxon>Craniata</taxon>
        <taxon>Vertebrata</taxon>
        <taxon>Euteleostomi</taxon>
        <taxon>Actinopterygii</taxon>
        <taxon>Neopterygii</taxon>
        <taxon>Teleostei</taxon>
        <taxon>Protacanthopterygii</taxon>
        <taxon>Salmoniformes</taxon>
        <taxon>Salmonidae</taxon>
        <taxon>Coregoninae</taxon>
        <taxon>Coregonus</taxon>
    </lineage>
</organism>
<protein>
    <recommendedName>
        <fullName evidence="8">C2H2-type domain-containing protein</fullName>
    </recommendedName>
</protein>
<feature type="domain" description="C2H2-type" evidence="8">
    <location>
        <begin position="416"/>
        <end position="443"/>
    </location>
</feature>
<evidence type="ECO:0000256" key="7">
    <source>
        <dbReference type="PROSITE-ProRule" id="PRU00042"/>
    </source>
</evidence>
<evidence type="ECO:0000259" key="8">
    <source>
        <dbReference type="PROSITE" id="PS50157"/>
    </source>
</evidence>
<feature type="domain" description="C2H2-type" evidence="8">
    <location>
        <begin position="444"/>
        <end position="471"/>
    </location>
</feature>
<evidence type="ECO:0000313" key="10">
    <source>
        <dbReference type="Proteomes" id="UP001356427"/>
    </source>
</evidence>
<gene>
    <name evidence="9" type="ORF">J4Q44_G00304720</name>
</gene>
<proteinExistence type="predicted"/>
<dbReference type="SUPFAM" id="SSF57667">
    <property type="entry name" value="beta-beta-alpha zinc fingers"/>
    <property type="match status" value="2"/>
</dbReference>
<dbReference type="PANTHER" id="PTHR23235:SF176">
    <property type="entry name" value="C2H2-TYPE DOMAIN-CONTAINING PROTEIN"/>
    <property type="match status" value="1"/>
</dbReference>
<feature type="domain" description="C2H2-type" evidence="8">
    <location>
        <begin position="360"/>
        <end position="387"/>
    </location>
</feature>
<dbReference type="GO" id="GO:0005634">
    <property type="term" value="C:nucleus"/>
    <property type="evidence" value="ECO:0007669"/>
    <property type="project" value="UniProtKB-SubCell"/>
</dbReference>
<evidence type="ECO:0000256" key="5">
    <source>
        <dbReference type="ARBA" id="ARBA00022833"/>
    </source>
</evidence>
<dbReference type="InterPro" id="IPR013087">
    <property type="entry name" value="Znf_C2H2_type"/>
</dbReference>
<dbReference type="SMART" id="SM00355">
    <property type="entry name" value="ZnF_C2H2"/>
    <property type="match status" value="4"/>
</dbReference>
<dbReference type="FunFam" id="3.30.160.60:FF:002343">
    <property type="entry name" value="Zinc finger protein 33A"/>
    <property type="match status" value="1"/>
</dbReference>
<name>A0AAN8KWS4_9TELE</name>
<dbReference type="AlphaFoldDB" id="A0AAN8KWS4"/>
<evidence type="ECO:0000313" key="9">
    <source>
        <dbReference type="EMBL" id="KAK6298962.1"/>
    </source>
</evidence>
<accession>A0AAN8KWS4</accession>
<dbReference type="PROSITE" id="PS00028">
    <property type="entry name" value="ZINC_FINGER_C2H2_1"/>
    <property type="match status" value="4"/>
</dbReference>
<reference evidence="9 10" key="1">
    <citation type="submission" date="2021-04" db="EMBL/GenBank/DDBJ databases">
        <authorList>
            <person name="De Guttry C."/>
            <person name="Zahm M."/>
            <person name="Klopp C."/>
            <person name="Cabau C."/>
            <person name="Louis A."/>
            <person name="Berthelot C."/>
            <person name="Parey E."/>
            <person name="Roest Crollius H."/>
            <person name="Montfort J."/>
            <person name="Robinson-Rechavi M."/>
            <person name="Bucao C."/>
            <person name="Bouchez O."/>
            <person name="Gislard M."/>
            <person name="Lluch J."/>
            <person name="Milhes M."/>
            <person name="Lampietro C."/>
            <person name="Lopez Roques C."/>
            <person name="Donnadieu C."/>
            <person name="Braasch I."/>
            <person name="Desvignes T."/>
            <person name="Postlethwait J."/>
            <person name="Bobe J."/>
            <person name="Wedekind C."/>
            <person name="Guiguen Y."/>
        </authorList>
    </citation>
    <scope>NUCLEOTIDE SEQUENCE [LARGE SCALE GENOMIC DNA]</scope>
    <source>
        <strain evidence="9">Cs_M1</strain>
        <tissue evidence="9">Blood</tissue>
    </source>
</reference>
<dbReference type="PANTHER" id="PTHR23235">
    <property type="entry name" value="KRUEPPEL-LIKE TRANSCRIPTION FACTOR"/>
    <property type="match status" value="1"/>
</dbReference>
<keyword evidence="3" id="KW-0677">Repeat</keyword>
<keyword evidence="10" id="KW-1185">Reference proteome</keyword>
<dbReference type="GO" id="GO:0000981">
    <property type="term" value="F:DNA-binding transcription factor activity, RNA polymerase II-specific"/>
    <property type="evidence" value="ECO:0007669"/>
    <property type="project" value="TreeGrafter"/>
</dbReference>
<evidence type="ECO:0000256" key="3">
    <source>
        <dbReference type="ARBA" id="ARBA00022737"/>
    </source>
</evidence>
<dbReference type="FunFam" id="3.30.160.60:FF:001527">
    <property type="entry name" value="Zinc finger protein"/>
    <property type="match status" value="1"/>
</dbReference>
<evidence type="ECO:0000256" key="2">
    <source>
        <dbReference type="ARBA" id="ARBA00022723"/>
    </source>
</evidence>
<comment type="subcellular location">
    <subcellularLocation>
        <location evidence="1">Nucleus</location>
    </subcellularLocation>
</comment>
<keyword evidence="6" id="KW-0539">Nucleus</keyword>
<dbReference type="FunFam" id="3.30.160.60:FF:000478">
    <property type="entry name" value="Zinc finger protein 133"/>
    <property type="match status" value="1"/>
</dbReference>
<dbReference type="PROSITE" id="PS50157">
    <property type="entry name" value="ZINC_FINGER_C2H2_2"/>
    <property type="match status" value="4"/>
</dbReference>
<evidence type="ECO:0000256" key="4">
    <source>
        <dbReference type="ARBA" id="ARBA00022771"/>
    </source>
</evidence>
<dbReference type="GO" id="GO:0008270">
    <property type="term" value="F:zinc ion binding"/>
    <property type="evidence" value="ECO:0007669"/>
    <property type="project" value="UniProtKB-KW"/>
</dbReference>
<evidence type="ECO:0000256" key="6">
    <source>
        <dbReference type="ARBA" id="ARBA00023242"/>
    </source>
</evidence>
<sequence length="475" mass="52597">MPTAVKPYRRRRIVHRQTRHSLSDLFSNFSLYLLCRQLSMSTNMQAHLSLQTQLASIMDVLARAAVDEISQLFSESSADLHLEISRSYKENDALKMRMKVMKSELFSLRLQRASTPRGSRFSFSRTLCRPRGKLTDKTPEHQTAVYSRDDAPITIGEEEIPSTVKTECADVESPDVILIKDEEGPEDDFGGCGPDAGHDGICGENVAMVTPQPEHATQRLGHDEGLYSMNNPHAHGRGEGALCSVTSTENYPFFRAPELPQSLPSHSGLLPDHTVNHQMQLNTHSIGEPLPGNPPMRGVQSDRGGLPRGDTGGRGLKIVQLASLETTPTTTLATGGVTVRRPSHVNQFQRHHVPHGTKPLFCSDCGKRFSRRLDLIRHRVVHTGEKPVICNLCGNSFVNKTTLRVHMRIHTGEKPYMCSLCGKGFTQNGSLTIHLRTHSGEKPYSCSHCGASFNNPSNLRRHMVTHPEQAGTLTL</sequence>
<dbReference type="GO" id="GO:0000978">
    <property type="term" value="F:RNA polymerase II cis-regulatory region sequence-specific DNA binding"/>
    <property type="evidence" value="ECO:0007669"/>
    <property type="project" value="TreeGrafter"/>
</dbReference>
<keyword evidence="5" id="KW-0862">Zinc</keyword>
<dbReference type="FunFam" id="3.30.160.60:FF:000625">
    <property type="entry name" value="Zinc finger protein 536"/>
    <property type="match status" value="1"/>
</dbReference>
<dbReference type="Gene3D" id="3.30.160.60">
    <property type="entry name" value="Classic Zinc Finger"/>
    <property type="match status" value="4"/>
</dbReference>
<evidence type="ECO:0000256" key="1">
    <source>
        <dbReference type="ARBA" id="ARBA00004123"/>
    </source>
</evidence>
<feature type="domain" description="C2H2-type" evidence="8">
    <location>
        <begin position="388"/>
        <end position="415"/>
    </location>
</feature>
<dbReference type="InterPro" id="IPR036236">
    <property type="entry name" value="Znf_C2H2_sf"/>
</dbReference>
<comment type="caution">
    <text evidence="9">The sequence shown here is derived from an EMBL/GenBank/DDBJ whole genome shotgun (WGS) entry which is preliminary data.</text>
</comment>
<keyword evidence="4 7" id="KW-0863">Zinc-finger</keyword>
<keyword evidence="2" id="KW-0479">Metal-binding</keyword>